<dbReference type="Proteomes" id="UP001381693">
    <property type="component" value="Unassembled WGS sequence"/>
</dbReference>
<accession>A0AAN8X4B5</accession>
<dbReference type="GO" id="GO:0015031">
    <property type="term" value="P:protein transport"/>
    <property type="evidence" value="ECO:0007669"/>
    <property type="project" value="UniProtKB-KW"/>
</dbReference>
<gene>
    <name evidence="11" type="primary">BET1L</name>
    <name evidence="11" type="ORF">SK128_016164</name>
</gene>
<keyword evidence="7 9" id="KW-0472">Membrane</keyword>
<dbReference type="InterPro" id="IPR000727">
    <property type="entry name" value="T_SNARE_dom"/>
</dbReference>
<name>A0AAN8X4B5_HALRR</name>
<dbReference type="SUPFAM" id="SSF58038">
    <property type="entry name" value="SNARE fusion complex"/>
    <property type="match status" value="1"/>
</dbReference>
<dbReference type="AlphaFoldDB" id="A0AAN8X4B5"/>
<dbReference type="EMBL" id="JAXCGZ010012027">
    <property type="protein sequence ID" value="KAK7073843.1"/>
    <property type="molecule type" value="Genomic_DNA"/>
</dbReference>
<feature type="domain" description="T-SNARE coiled-coil homology" evidence="10">
    <location>
        <begin position="10"/>
        <end position="72"/>
    </location>
</feature>
<comment type="caution">
    <text evidence="11">The sequence shown here is derived from an EMBL/GenBank/DDBJ whole genome shotgun (WGS) entry which is preliminary data.</text>
</comment>
<evidence type="ECO:0000256" key="7">
    <source>
        <dbReference type="ARBA" id="ARBA00023136"/>
    </source>
</evidence>
<sequence length="108" mass="12162">MANWGGAEEHELDNRNQQRTFALAGKVSTLRSLALDIENEAYEHNRLLDGVGNDFTSSDTLMGGSINRVKTLLTSGRQNRKVLCYTALFVVLLIFMVWFFSSRIFSGE</sequence>
<dbReference type="GO" id="GO:0000139">
    <property type="term" value="C:Golgi membrane"/>
    <property type="evidence" value="ECO:0007669"/>
    <property type="project" value="UniProtKB-SubCell"/>
</dbReference>
<evidence type="ECO:0000256" key="3">
    <source>
        <dbReference type="ARBA" id="ARBA00022692"/>
    </source>
</evidence>
<evidence type="ECO:0000256" key="9">
    <source>
        <dbReference type="SAM" id="Phobius"/>
    </source>
</evidence>
<keyword evidence="3 9" id="KW-0812">Transmembrane</keyword>
<evidence type="ECO:0000256" key="1">
    <source>
        <dbReference type="ARBA" id="ARBA00004394"/>
    </source>
</evidence>
<keyword evidence="5 9" id="KW-1133">Transmembrane helix</keyword>
<evidence type="ECO:0000256" key="5">
    <source>
        <dbReference type="ARBA" id="ARBA00022989"/>
    </source>
</evidence>
<keyword evidence="6" id="KW-0333">Golgi apparatus</keyword>
<dbReference type="CDD" id="cd15853">
    <property type="entry name" value="SNARE_Bet1"/>
    <property type="match status" value="1"/>
</dbReference>
<feature type="transmembrane region" description="Helical" evidence="9">
    <location>
        <begin position="82"/>
        <end position="101"/>
    </location>
</feature>
<evidence type="ECO:0000256" key="4">
    <source>
        <dbReference type="ARBA" id="ARBA00022927"/>
    </source>
</evidence>
<evidence type="ECO:0000256" key="8">
    <source>
        <dbReference type="ARBA" id="ARBA00046280"/>
    </source>
</evidence>
<dbReference type="PANTHER" id="PTHR12791">
    <property type="entry name" value="GOLGI SNARE BET1-RELATED"/>
    <property type="match status" value="1"/>
</dbReference>
<dbReference type="PROSITE" id="PS50192">
    <property type="entry name" value="T_SNARE"/>
    <property type="match status" value="1"/>
</dbReference>
<evidence type="ECO:0000313" key="12">
    <source>
        <dbReference type="Proteomes" id="UP001381693"/>
    </source>
</evidence>
<keyword evidence="2" id="KW-0813">Transport</keyword>
<organism evidence="11 12">
    <name type="scientific">Halocaridina rubra</name>
    <name type="common">Hawaiian red shrimp</name>
    <dbReference type="NCBI Taxonomy" id="373956"/>
    <lineage>
        <taxon>Eukaryota</taxon>
        <taxon>Metazoa</taxon>
        <taxon>Ecdysozoa</taxon>
        <taxon>Arthropoda</taxon>
        <taxon>Crustacea</taxon>
        <taxon>Multicrustacea</taxon>
        <taxon>Malacostraca</taxon>
        <taxon>Eumalacostraca</taxon>
        <taxon>Eucarida</taxon>
        <taxon>Decapoda</taxon>
        <taxon>Pleocyemata</taxon>
        <taxon>Caridea</taxon>
        <taxon>Atyoidea</taxon>
        <taxon>Atyidae</taxon>
        <taxon>Halocaridina</taxon>
    </lineage>
</organism>
<comment type="subcellular location">
    <subcellularLocation>
        <location evidence="8">Endomembrane system</location>
        <topology evidence="8">Single-pass type IV membrane protein</topology>
    </subcellularLocation>
    <subcellularLocation>
        <location evidence="1">Golgi apparatus membrane</location>
    </subcellularLocation>
</comment>
<protein>
    <submittedName>
        <fullName evidence="11">BET1-like protein</fullName>
    </submittedName>
</protein>
<keyword evidence="4" id="KW-0653">Protein transport</keyword>
<evidence type="ECO:0000256" key="6">
    <source>
        <dbReference type="ARBA" id="ARBA00023034"/>
    </source>
</evidence>
<evidence type="ECO:0000313" key="11">
    <source>
        <dbReference type="EMBL" id="KAK7073843.1"/>
    </source>
</evidence>
<proteinExistence type="predicted"/>
<dbReference type="Gene3D" id="1.20.5.110">
    <property type="match status" value="1"/>
</dbReference>
<dbReference type="InterPro" id="IPR039899">
    <property type="entry name" value="BET1_SNARE"/>
</dbReference>
<evidence type="ECO:0000256" key="2">
    <source>
        <dbReference type="ARBA" id="ARBA00022448"/>
    </source>
</evidence>
<reference evidence="11 12" key="1">
    <citation type="submission" date="2023-11" db="EMBL/GenBank/DDBJ databases">
        <title>Halocaridina rubra genome assembly.</title>
        <authorList>
            <person name="Smith C."/>
        </authorList>
    </citation>
    <scope>NUCLEOTIDE SEQUENCE [LARGE SCALE GENOMIC DNA]</scope>
    <source>
        <strain evidence="11">EP-1</strain>
        <tissue evidence="11">Whole</tissue>
    </source>
</reference>
<evidence type="ECO:0000259" key="10">
    <source>
        <dbReference type="PROSITE" id="PS50192"/>
    </source>
</evidence>
<keyword evidence="12" id="KW-1185">Reference proteome</keyword>